<dbReference type="Proteomes" id="UP000326780">
    <property type="component" value="Chromosome"/>
</dbReference>
<dbReference type="Pfam" id="PF11154">
    <property type="entry name" value="DUF2934"/>
    <property type="match status" value="1"/>
</dbReference>
<name>A0A5Q0MAP7_VARPD</name>
<feature type="compositionally biased region" description="Polar residues" evidence="1">
    <location>
        <begin position="1"/>
        <end position="36"/>
    </location>
</feature>
<feature type="compositionally biased region" description="Acidic residues" evidence="1">
    <location>
        <begin position="86"/>
        <end position="95"/>
    </location>
</feature>
<evidence type="ECO:0000313" key="3">
    <source>
        <dbReference type="Proteomes" id="UP000326780"/>
    </source>
</evidence>
<feature type="compositionally biased region" description="Basic and acidic residues" evidence="1">
    <location>
        <begin position="96"/>
        <end position="105"/>
    </location>
</feature>
<feature type="region of interest" description="Disordered" evidence="1">
    <location>
        <begin position="1"/>
        <end position="105"/>
    </location>
</feature>
<sequence>MSNDVEPTEVTMPTTSKRQPQTPQPDTSGSSSNTPRSDAPEQAVPPASDGSGTQQAMQGDAADPASREERVRQAAYDAWLRRGGEPGDEVQDWLDAEAKVDRQKG</sequence>
<dbReference type="EMBL" id="CP045644">
    <property type="protein sequence ID" value="QFZ86168.1"/>
    <property type="molecule type" value="Genomic_DNA"/>
</dbReference>
<dbReference type="AlphaFoldDB" id="A0A5Q0MAP7"/>
<gene>
    <name evidence="2" type="ORF">GFK26_27085</name>
</gene>
<evidence type="ECO:0000313" key="2">
    <source>
        <dbReference type="EMBL" id="QFZ86168.1"/>
    </source>
</evidence>
<protein>
    <submittedName>
        <fullName evidence="2">DUF2934 domain-containing protein</fullName>
    </submittedName>
</protein>
<evidence type="ECO:0000256" key="1">
    <source>
        <dbReference type="SAM" id="MobiDB-lite"/>
    </source>
</evidence>
<dbReference type="InterPro" id="IPR021327">
    <property type="entry name" value="DUF2934"/>
</dbReference>
<proteinExistence type="predicted"/>
<organism evidence="2 3">
    <name type="scientific">Variovorax paradoxus</name>
    <dbReference type="NCBI Taxonomy" id="34073"/>
    <lineage>
        <taxon>Bacteria</taxon>
        <taxon>Pseudomonadati</taxon>
        <taxon>Pseudomonadota</taxon>
        <taxon>Betaproteobacteria</taxon>
        <taxon>Burkholderiales</taxon>
        <taxon>Comamonadaceae</taxon>
        <taxon>Variovorax</taxon>
    </lineage>
</organism>
<accession>A0A5Q0MAP7</accession>
<reference evidence="2 3" key="1">
    <citation type="submission" date="2019-10" db="EMBL/GenBank/DDBJ databases">
        <title>Complete genome sequence of Variovorax paradoxus 5C-2.</title>
        <authorList>
            <person name="Gogoleva N.E."/>
            <person name="Balkin A.S."/>
        </authorList>
    </citation>
    <scope>NUCLEOTIDE SEQUENCE [LARGE SCALE GENOMIC DNA]</scope>
    <source>
        <strain evidence="2 3">5C-2</strain>
    </source>
</reference>